<dbReference type="SUPFAM" id="SSF89155">
    <property type="entry name" value="TorD-like"/>
    <property type="match status" value="1"/>
</dbReference>
<dbReference type="Gene3D" id="1.10.3480.10">
    <property type="entry name" value="TorD-like"/>
    <property type="match status" value="1"/>
</dbReference>
<sequence length="222" mass="24080">MIGHGKPDKPDKSDWAPREICAAMLERIAAWLDEPPSEPTIAQLQSPEGQVLLDAIAQEFDARAAIAQLRAALAAGPASTLALDIAVDWTRLFEGVMGAPTVPLYESAYADDPARPAARLFGCAVDEMNELLVRFDVSLASQREPADHVSVELALYAVLLRRHDADGIALMRERLSRWVPALIELCRLNDPGGFHGAVASLLGVLLQHAPGLESQEWSHHAE</sequence>
<name>A0A4Q7S906_9BURK</name>
<evidence type="ECO:0000256" key="1">
    <source>
        <dbReference type="ARBA" id="ARBA00023186"/>
    </source>
</evidence>
<reference evidence="2 3" key="1">
    <citation type="journal article" date="2015" name="Stand. Genomic Sci.">
        <title>Genomic Encyclopedia of Bacterial and Archaeal Type Strains, Phase III: the genomes of soil and plant-associated and newly described type strains.</title>
        <authorList>
            <person name="Whitman W.B."/>
            <person name="Woyke T."/>
            <person name="Klenk H.P."/>
            <person name="Zhou Y."/>
            <person name="Lilburn T.G."/>
            <person name="Beck B.J."/>
            <person name="De Vos P."/>
            <person name="Vandamme P."/>
            <person name="Eisen J.A."/>
            <person name="Garrity G."/>
            <person name="Hugenholtz P."/>
            <person name="Kyrpides N.C."/>
        </authorList>
    </citation>
    <scope>NUCLEOTIDE SEQUENCE [LARGE SCALE GENOMIC DNA]</scope>
    <source>
        <strain evidence="2 3">ASC-9842</strain>
    </source>
</reference>
<gene>
    <name evidence="2" type="ORF">EV147_1473</name>
</gene>
<accession>A0A4Q7S906</accession>
<evidence type="ECO:0000313" key="2">
    <source>
        <dbReference type="EMBL" id="RZT42437.1"/>
    </source>
</evidence>
<keyword evidence="3" id="KW-1185">Reference proteome</keyword>
<dbReference type="InterPro" id="IPR020945">
    <property type="entry name" value="DMSO/NO3_reduct_chaperone"/>
</dbReference>
<dbReference type="PANTHER" id="PTHR34227:SF1">
    <property type="entry name" value="DIMETHYL SULFOXIDE REDUCTASE CHAPERONE-RELATED"/>
    <property type="match status" value="1"/>
</dbReference>
<dbReference type="InterPro" id="IPR036411">
    <property type="entry name" value="TorD-like_sf"/>
</dbReference>
<proteinExistence type="predicted"/>
<protein>
    <submittedName>
        <fullName evidence="2">TorA-specific chaperone</fullName>
    </submittedName>
</protein>
<keyword evidence="1" id="KW-0143">Chaperone</keyword>
<dbReference type="RefSeq" id="WP_130390429.1">
    <property type="nucleotide sequence ID" value="NZ_SGXM01000001.1"/>
</dbReference>
<organism evidence="2 3">
    <name type="scientific">Cupriavidus agavae</name>
    <dbReference type="NCBI Taxonomy" id="1001822"/>
    <lineage>
        <taxon>Bacteria</taxon>
        <taxon>Pseudomonadati</taxon>
        <taxon>Pseudomonadota</taxon>
        <taxon>Betaproteobacteria</taxon>
        <taxon>Burkholderiales</taxon>
        <taxon>Burkholderiaceae</taxon>
        <taxon>Cupriavidus</taxon>
    </lineage>
</organism>
<evidence type="ECO:0000313" key="3">
    <source>
        <dbReference type="Proteomes" id="UP000291078"/>
    </source>
</evidence>
<dbReference type="Pfam" id="PF02613">
    <property type="entry name" value="Nitrate_red_del"/>
    <property type="match status" value="1"/>
</dbReference>
<dbReference type="EMBL" id="SGXM01000001">
    <property type="protein sequence ID" value="RZT42437.1"/>
    <property type="molecule type" value="Genomic_DNA"/>
</dbReference>
<dbReference type="PANTHER" id="PTHR34227">
    <property type="entry name" value="CHAPERONE PROTEIN YCDY"/>
    <property type="match status" value="1"/>
</dbReference>
<comment type="caution">
    <text evidence="2">The sequence shown here is derived from an EMBL/GenBank/DDBJ whole genome shotgun (WGS) entry which is preliminary data.</text>
</comment>
<dbReference type="InterPro" id="IPR050289">
    <property type="entry name" value="TorD/DmsD_chaperones"/>
</dbReference>
<dbReference type="AlphaFoldDB" id="A0A4Q7S906"/>
<dbReference type="OrthoDB" id="8964592at2"/>
<dbReference type="Proteomes" id="UP000291078">
    <property type="component" value="Unassembled WGS sequence"/>
</dbReference>